<name>A0A8H6MYK1_9PEZI</name>
<dbReference type="AlphaFoldDB" id="A0A8H6MYK1"/>
<dbReference type="Proteomes" id="UP000639643">
    <property type="component" value="Unassembled WGS sequence"/>
</dbReference>
<dbReference type="EMBL" id="WIGM01000772">
    <property type="protein sequence ID" value="KAF6812960.1"/>
    <property type="molecule type" value="Genomic_DNA"/>
</dbReference>
<proteinExistence type="predicted"/>
<protein>
    <recommendedName>
        <fullName evidence="1">2EXR domain-containing protein</fullName>
    </recommendedName>
</protein>
<feature type="domain" description="2EXR" evidence="1">
    <location>
        <begin position="7"/>
        <end position="106"/>
    </location>
</feature>
<dbReference type="OrthoDB" id="3473305at2759"/>
<keyword evidence="3" id="KW-1185">Reference proteome</keyword>
<sequence length="212" mass="25386">MTTTSTFHPFPRLLFELRARIWELTVEPRVVELRVALPMRHIRFSTPVPAQLQTCREAREHLTTHHDARLLYEKSFYEIAVRPRDEGTPDPERERYVWFNFEVDILSIGEMDMMVVRPIAHQILRLRLERPLFDEWFGRFEWELLSRFRRLVEVQFVCLNGDVRTGYQMAEDLVPWLAPENVYFADPDDVDGTMINSVDLDDMINREYEEKL</sequence>
<dbReference type="Pfam" id="PF20150">
    <property type="entry name" value="2EXR"/>
    <property type="match status" value="1"/>
</dbReference>
<evidence type="ECO:0000259" key="1">
    <source>
        <dbReference type="Pfam" id="PF20150"/>
    </source>
</evidence>
<dbReference type="InterPro" id="IPR045518">
    <property type="entry name" value="2EXR"/>
</dbReference>
<evidence type="ECO:0000313" key="2">
    <source>
        <dbReference type="EMBL" id="KAF6812960.1"/>
    </source>
</evidence>
<dbReference type="PANTHER" id="PTHR35910">
    <property type="entry name" value="2EXR DOMAIN-CONTAINING PROTEIN"/>
    <property type="match status" value="1"/>
</dbReference>
<evidence type="ECO:0000313" key="3">
    <source>
        <dbReference type="Proteomes" id="UP000639643"/>
    </source>
</evidence>
<accession>A0A8H6MYK1</accession>
<dbReference type="PANTHER" id="PTHR35910:SF1">
    <property type="entry name" value="2EXR DOMAIN-CONTAINING PROTEIN"/>
    <property type="match status" value="1"/>
</dbReference>
<gene>
    <name evidence="2" type="ORF">CMUS01_12947</name>
</gene>
<reference evidence="2" key="1">
    <citation type="journal article" date="2020" name="Phytopathology">
        <title>Genome Sequence Resources of Colletotrichum truncatum, C. plurivorum, C. musicola, and C. sojae: Four Species Pathogenic to Soybean (Glycine max).</title>
        <authorList>
            <person name="Rogerio F."/>
            <person name="Boufleur T.R."/>
            <person name="Ciampi-Guillardi M."/>
            <person name="Sukno S.A."/>
            <person name="Thon M.R."/>
            <person name="Massola Junior N.S."/>
            <person name="Baroncelli R."/>
        </authorList>
    </citation>
    <scope>NUCLEOTIDE SEQUENCE</scope>
    <source>
        <strain evidence="2">LFN0074</strain>
    </source>
</reference>
<organism evidence="2 3">
    <name type="scientific">Colletotrichum musicola</name>
    <dbReference type="NCBI Taxonomy" id="2175873"/>
    <lineage>
        <taxon>Eukaryota</taxon>
        <taxon>Fungi</taxon>
        <taxon>Dikarya</taxon>
        <taxon>Ascomycota</taxon>
        <taxon>Pezizomycotina</taxon>
        <taxon>Sordariomycetes</taxon>
        <taxon>Hypocreomycetidae</taxon>
        <taxon>Glomerellales</taxon>
        <taxon>Glomerellaceae</taxon>
        <taxon>Colletotrichum</taxon>
        <taxon>Colletotrichum orchidearum species complex</taxon>
    </lineage>
</organism>
<comment type="caution">
    <text evidence="2">The sequence shown here is derived from an EMBL/GenBank/DDBJ whole genome shotgun (WGS) entry which is preliminary data.</text>
</comment>